<feature type="compositionally biased region" description="Polar residues" evidence="1">
    <location>
        <begin position="236"/>
        <end position="248"/>
    </location>
</feature>
<comment type="caution">
    <text evidence="3">The sequence shown here is derived from an EMBL/GenBank/DDBJ whole genome shotgun (WGS) entry which is preliminary data.</text>
</comment>
<dbReference type="Gene3D" id="1.10.10.60">
    <property type="entry name" value="Homeodomain-like"/>
    <property type="match status" value="1"/>
</dbReference>
<dbReference type="OrthoDB" id="4151352at2759"/>
<evidence type="ECO:0000313" key="4">
    <source>
        <dbReference type="Proteomes" id="UP000326757"/>
    </source>
</evidence>
<evidence type="ECO:0000259" key="2">
    <source>
        <dbReference type="PROSITE" id="PS50090"/>
    </source>
</evidence>
<dbReference type="InterPro" id="IPR009057">
    <property type="entry name" value="Homeodomain-like_sf"/>
</dbReference>
<evidence type="ECO:0000256" key="1">
    <source>
        <dbReference type="SAM" id="MobiDB-lite"/>
    </source>
</evidence>
<protein>
    <recommendedName>
        <fullName evidence="2">Myb-like domain-containing protein</fullName>
    </recommendedName>
</protein>
<dbReference type="PANTHER" id="PTHR23246:SF13">
    <property type="entry name" value="GH12359P"/>
    <property type="match status" value="1"/>
</dbReference>
<accession>A0A5N6KGS5</accession>
<dbReference type="InterPro" id="IPR001005">
    <property type="entry name" value="SANT/Myb"/>
</dbReference>
<dbReference type="AlphaFoldDB" id="A0A5N6KGS5"/>
<keyword evidence="4" id="KW-1185">Reference proteome</keyword>
<dbReference type="CDD" id="cd00167">
    <property type="entry name" value="SANT"/>
    <property type="match status" value="1"/>
</dbReference>
<dbReference type="Proteomes" id="UP000326757">
    <property type="component" value="Unassembled WGS sequence"/>
</dbReference>
<feature type="domain" description="Myb-like" evidence="2">
    <location>
        <begin position="79"/>
        <end position="129"/>
    </location>
</feature>
<organism evidence="3 4">
    <name type="scientific">Monilinia laxa</name>
    <name type="common">Brown rot fungus</name>
    <name type="synonym">Sclerotinia laxa</name>
    <dbReference type="NCBI Taxonomy" id="61186"/>
    <lineage>
        <taxon>Eukaryota</taxon>
        <taxon>Fungi</taxon>
        <taxon>Dikarya</taxon>
        <taxon>Ascomycota</taxon>
        <taxon>Pezizomycotina</taxon>
        <taxon>Leotiomycetes</taxon>
        <taxon>Helotiales</taxon>
        <taxon>Sclerotiniaceae</taxon>
        <taxon>Monilinia</taxon>
    </lineage>
</organism>
<dbReference type="EMBL" id="VIGI01000003">
    <property type="protein sequence ID" value="KAB8302994.1"/>
    <property type="molecule type" value="Genomic_DNA"/>
</dbReference>
<proteinExistence type="predicted"/>
<dbReference type="InterPro" id="IPR053095">
    <property type="entry name" value="Actin-binding/GATA_Znf"/>
</dbReference>
<dbReference type="SUPFAM" id="SSF46689">
    <property type="entry name" value="Homeodomain-like"/>
    <property type="match status" value="1"/>
</dbReference>
<gene>
    <name evidence="3" type="ORF">EYC80_006303</name>
</gene>
<dbReference type="PANTHER" id="PTHR23246">
    <property type="entry name" value="NEW-GLUE PROTEIN"/>
    <property type="match status" value="1"/>
</dbReference>
<reference evidence="3 4" key="1">
    <citation type="submission" date="2019-06" db="EMBL/GenBank/DDBJ databases">
        <title>Genome Sequence of the Brown Rot Fungal Pathogen Monilinia laxa.</title>
        <authorList>
            <person name="De Miccolis Angelini R.M."/>
            <person name="Landi L."/>
            <person name="Abate D."/>
            <person name="Pollastro S."/>
            <person name="Romanazzi G."/>
            <person name="Faretra F."/>
        </authorList>
    </citation>
    <scope>NUCLEOTIDE SEQUENCE [LARGE SCALE GENOMIC DNA]</scope>
    <source>
        <strain evidence="3 4">Mlax316</strain>
    </source>
</reference>
<evidence type="ECO:0000313" key="3">
    <source>
        <dbReference type="EMBL" id="KAB8302994.1"/>
    </source>
</evidence>
<sequence length="436" mass="50193">MPKELRSSKAMEYYRSPPLTSNNLIYPPINSRSVPAPYYEPLQHSYQNIPSYATGGPVQQPPLPLPTQHYVQSTPMPPSIRASSGAWTPIDDRTLIAARKQGLNWQPIQATYFPNKSANACRKRHERLMERKHSDDWDNVKSETLAKHYMEMRKEIWSGLAAATGEKWTVVEQKCMSTGLKNMQTSARAYARHERMMEAGGQAGNAQYSDHTDYEVQEDSGISINLDTDYDRDNGSEASTNDPLNHNQQHYSYAPQVLSDGRPDGYPQTDHRSRAISSRQQEFFPLSNTFYGYGNRCYHKSTIWYLVARLYSEFFFPIISIIYSRNGRYLVWMVFWGSNFMTYFWETIPGVIRGSLYLSGVACYELLAFERRVISKLGWILFVSRCLRDEYDLHVVISSRCYEWSNWNGNRVFTAGEKVVGGNLYHQVKSNANGKF</sequence>
<feature type="region of interest" description="Disordered" evidence="1">
    <location>
        <begin position="225"/>
        <end position="248"/>
    </location>
</feature>
<name>A0A5N6KGS5_MONLA</name>
<dbReference type="PROSITE" id="PS50090">
    <property type="entry name" value="MYB_LIKE"/>
    <property type="match status" value="1"/>
</dbReference>